<name>A0ACD4UJY6_9CAUD</name>
<gene>
    <name evidence="1" type="primary">43</name>
    <name evidence="1" type="ORF">SEA_NICOLE72_43</name>
</gene>
<dbReference type="Proteomes" id="UP001654554">
    <property type="component" value="Segment"/>
</dbReference>
<organism evidence="1 2">
    <name type="scientific">Microbacterium phage Nicole72</name>
    <dbReference type="NCBI Taxonomy" id="3062838"/>
    <lineage>
        <taxon>Viruses</taxon>
        <taxon>Duplodnaviria</taxon>
        <taxon>Heunggongvirae</taxon>
        <taxon>Uroviricota</taxon>
        <taxon>Caudoviricetes</taxon>
        <taxon>Hodgkinviridae</taxon>
        <taxon>Meganvirus</taxon>
        <taxon>Meganvirus nichole72</taxon>
    </lineage>
</organism>
<keyword evidence="2" id="KW-1185">Reference proteome</keyword>
<evidence type="ECO:0000313" key="1">
    <source>
        <dbReference type="EMBL" id="WKW87080.1"/>
    </source>
</evidence>
<sequence length="50" mass="5035">MTGAEEHGKPLPADLARPARRIDAGALAGIITGGGLLVLNAVLLVIAFTI</sequence>
<accession>A0ACD4UJY6</accession>
<protein>
    <submittedName>
        <fullName evidence="1">Uncharacterized protein</fullName>
    </submittedName>
</protein>
<reference evidence="1" key="1">
    <citation type="submission" date="2023-06" db="EMBL/GenBank/DDBJ databases">
        <authorList>
            <person name="Byrum C.A."/>
            <person name="Fullante V.A."/>
            <person name="Ghosh G."/>
            <person name="Ivey A.L."/>
            <person name="Joby C.P."/>
            <person name="Johnson E."/>
            <person name="Kamil H.A."/>
            <person name="Martinez L."/>
            <person name="Tutelo G.A."/>
            <person name="Wilson D."/>
            <person name="Ziegler A.J."/>
            <person name="Garlena R.A."/>
            <person name="Russell D.A."/>
            <person name="Jacobs-Sera D."/>
            <person name="Hatfull G.F."/>
        </authorList>
    </citation>
    <scope>NUCLEOTIDE SEQUENCE</scope>
</reference>
<proteinExistence type="predicted"/>
<dbReference type="EMBL" id="OR159674">
    <property type="protein sequence ID" value="WKW87080.1"/>
    <property type="molecule type" value="Genomic_DNA"/>
</dbReference>
<evidence type="ECO:0000313" key="2">
    <source>
        <dbReference type="Proteomes" id="UP001654554"/>
    </source>
</evidence>